<comment type="caution">
    <text evidence="1">The sequence shown here is derived from an EMBL/GenBank/DDBJ whole genome shotgun (WGS) entry which is preliminary data.</text>
</comment>
<name>A0ACB8Z9Z9_9ASTR</name>
<reference evidence="1 2" key="2">
    <citation type="journal article" date="2022" name="Mol. Ecol. Resour.">
        <title>The genomes of chicory, endive, great burdock and yacon provide insights into Asteraceae paleo-polyploidization history and plant inulin production.</title>
        <authorList>
            <person name="Fan W."/>
            <person name="Wang S."/>
            <person name="Wang H."/>
            <person name="Wang A."/>
            <person name="Jiang F."/>
            <person name="Liu H."/>
            <person name="Zhao H."/>
            <person name="Xu D."/>
            <person name="Zhang Y."/>
        </authorList>
    </citation>
    <scope>NUCLEOTIDE SEQUENCE [LARGE SCALE GENOMIC DNA]</scope>
    <source>
        <strain evidence="2">cv. Yunnan</strain>
        <tissue evidence="1">Leaves</tissue>
    </source>
</reference>
<sequence>MHKAMSVLRKTHCNYTLLRHFHNQIPRKPHKSPIRKPTPFITDLKDIQNPDEALAIYHDYIETGGFKHDYPSYSSLIYKLARKRNFEAVETLLQQLHHYNVRCKEALFIGLIQHYGKSGFPDKAIELFRRMPLFDCYRSLQSFNAILNTLLENGRFDDADEMFKSCSKMGFRPNAVSFNIMIKGWLGKGDWDEARPCPFIHMNIKPFSVFSVYLVCRSEGASN</sequence>
<dbReference type="EMBL" id="CM042043">
    <property type="protein sequence ID" value="KAI3694607.1"/>
    <property type="molecule type" value="Genomic_DNA"/>
</dbReference>
<organism evidence="1 2">
    <name type="scientific">Smallanthus sonchifolius</name>
    <dbReference type="NCBI Taxonomy" id="185202"/>
    <lineage>
        <taxon>Eukaryota</taxon>
        <taxon>Viridiplantae</taxon>
        <taxon>Streptophyta</taxon>
        <taxon>Embryophyta</taxon>
        <taxon>Tracheophyta</taxon>
        <taxon>Spermatophyta</taxon>
        <taxon>Magnoliopsida</taxon>
        <taxon>eudicotyledons</taxon>
        <taxon>Gunneridae</taxon>
        <taxon>Pentapetalae</taxon>
        <taxon>asterids</taxon>
        <taxon>campanulids</taxon>
        <taxon>Asterales</taxon>
        <taxon>Asteraceae</taxon>
        <taxon>Asteroideae</taxon>
        <taxon>Heliantheae alliance</taxon>
        <taxon>Millerieae</taxon>
        <taxon>Smallanthus</taxon>
    </lineage>
</organism>
<reference evidence="2" key="1">
    <citation type="journal article" date="2022" name="Mol. Ecol. Resour.">
        <title>The genomes of chicory, endive, great burdock and yacon provide insights into Asteraceae palaeo-polyploidization history and plant inulin production.</title>
        <authorList>
            <person name="Fan W."/>
            <person name="Wang S."/>
            <person name="Wang H."/>
            <person name="Wang A."/>
            <person name="Jiang F."/>
            <person name="Liu H."/>
            <person name="Zhao H."/>
            <person name="Xu D."/>
            <person name="Zhang Y."/>
        </authorList>
    </citation>
    <scope>NUCLEOTIDE SEQUENCE [LARGE SCALE GENOMIC DNA]</scope>
    <source>
        <strain evidence="2">cv. Yunnan</strain>
    </source>
</reference>
<accession>A0ACB8Z9Z9</accession>
<dbReference type="Proteomes" id="UP001056120">
    <property type="component" value="Linkage Group LG26"/>
</dbReference>
<evidence type="ECO:0000313" key="1">
    <source>
        <dbReference type="EMBL" id="KAI3694607.1"/>
    </source>
</evidence>
<gene>
    <name evidence="1" type="ORF">L1987_77575</name>
</gene>
<evidence type="ECO:0000313" key="2">
    <source>
        <dbReference type="Proteomes" id="UP001056120"/>
    </source>
</evidence>
<proteinExistence type="predicted"/>
<keyword evidence="2" id="KW-1185">Reference proteome</keyword>
<protein>
    <submittedName>
        <fullName evidence="1">Uncharacterized protein</fullName>
    </submittedName>
</protein>